<keyword evidence="5 7" id="KW-0479">Metal-binding</keyword>
<evidence type="ECO:0000256" key="4">
    <source>
        <dbReference type="ARBA" id="ARBA00023157"/>
    </source>
</evidence>
<dbReference type="EMBL" id="JAFNEN010000097">
    <property type="protein sequence ID" value="KAG8194902.1"/>
    <property type="molecule type" value="Genomic_DNA"/>
</dbReference>
<dbReference type="InterPro" id="IPR016357">
    <property type="entry name" value="Transferrin"/>
</dbReference>
<feature type="disulfide bond" evidence="8">
    <location>
        <begin position="293"/>
        <end position="330"/>
    </location>
</feature>
<comment type="similarity">
    <text evidence="5">Belongs to the transferrin family.</text>
</comment>
<feature type="disulfide bond" evidence="8">
    <location>
        <begin position="37"/>
        <end position="126"/>
    </location>
</feature>
<evidence type="ECO:0000256" key="8">
    <source>
        <dbReference type="PIRSR" id="PIRSR002549-4"/>
    </source>
</evidence>
<feature type="binding site" evidence="6">
    <location>
        <position position="46"/>
    </location>
    <ligand>
        <name>hydrogencarbonate</name>
        <dbReference type="ChEBI" id="CHEBI:17544"/>
        <label>1</label>
    </ligand>
</feature>
<feature type="binding site" evidence="6">
    <location>
        <position position="45"/>
    </location>
    <ligand>
        <name>hydrogencarbonate</name>
        <dbReference type="ChEBI" id="CHEBI:17544"/>
        <label>1</label>
    </ligand>
</feature>
<organism evidence="10 11">
    <name type="scientific">Oedothorax gibbosus</name>
    <dbReference type="NCBI Taxonomy" id="931172"/>
    <lineage>
        <taxon>Eukaryota</taxon>
        <taxon>Metazoa</taxon>
        <taxon>Ecdysozoa</taxon>
        <taxon>Arthropoda</taxon>
        <taxon>Chelicerata</taxon>
        <taxon>Arachnida</taxon>
        <taxon>Araneae</taxon>
        <taxon>Araneomorphae</taxon>
        <taxon>Entelegynae</taxon>
        <taxon>Araneoidea</taxon>
        <taxon>Linyphiidae</taxon>
        <taxon>Erigoninae</taxon>
        <taxon>Oedothorax</taxon>
    </lineage>
</organism>
<evidence type="ECO:0000256" key="7">
    <source>
        <dbReference type="PIRSR" id="PIRSR002549-3"/>
    </source>
</evidence>
<feature type="binding site" evidence="7">
    <location>
        <position position="184"/>
    </location>
    <ligand>
        <name>Fe(3+)</name>
        <dbReference type="ChEBI" id="CHEBI:29034"/>
        <label>1</label>
    </ligand>
</feature>
<keyword evidence="11" id="KW-1185">Reference proteome</keyword>
<protein>
    <recommendedName>
        <fullName evidence="9">Transferrin-like domain-containing protein</fullName>
    </recommendedName>
</protein>
<feature type="domain" description="Transferrin-like" evidence="9">
    <location>
        <begin position="290"/>
        <end position="635"/>
    </location>
</feature>
<dbReference type="GO" id="GO:0046872">
    <property type="term" value="F:metal ion binding"/>
    <property type="evidence" value="ECO:0007669"/>
    <property type="project" value="UniProtKB-KW"/>
</dbReference>
<gene>
    <name evidence="10" type="ORF">JTE90_029193</name>
</gene>
<dbReference type="PROSITE" id="PS51408">
    <property type="entry name" value="TRANSFERRIN_LIKE_4"/>
    <property type="match status" value="2"/>
</dbReference>
<evidence type="ECO:0000259" key="9">
    <source>
        <dbReference type="PROSITE" id="PS51408"/>
    </source>
</evidence>
<dbReference type="SUPFAM" id="SSF53850">
    <property type="entry name" value="Periplasmic binding protein-like II"/>
    <property type="match status" value="2"/>
</dbReference>
<sequence length="666" mass="74867">MAERYGTDKATGYYAVLVARDSLEIRNLADLKGTRACFPGIGQMAGWVLPISVLIDKEILQVIDCNNLVKTAAAFFGSSCVPNSLIDKYNPTGDNPMHMCDLCAGDKTTRCSGSDPYANFDGAFRCLINGSDIAFLKHTTVDEMTSLESYRGPRKTQFKLICPTGFTASIDSYQTCNWGYVPSHAVVTTSAAHPNRKRLYQRFLNEAANKFGPKWNDGSQRWNDPSSDIYRNSFSLFGYNEKYHGRNLLFQDLTTDLISLDESQQTFSGYLGNVERTFQEKLQRCPIPSARLCVVSDQEMRKCQKMRTAFRARMLRPDLVCVKAFSQMKCMQLIKENSADLAVLDAGDIYRGGQNFNLMPIVAEQYDLNEPAYFVIAVARQPDKDTDLLYLKGKRSCHTGIGMAAGWVVPMSFLLSSDRMRSYGCDSAHAAAEFFQKSCVPGALSRENTFGDAQYSTLCDLCHGSSSYFCSKSSHEPFFGHTGALRCLVEGGGEIAFMKHTTILENTAGKNQEWWSRPMMPDDFELLCRDGTRAAYDKHEECNLGKVASNAIVASREKPKEYVNAYIDLFLYAQQYYGSKYSEEFTFKMFVSEGVYSDLIFQDATQQLKVVPESQRNYRDYLGLQFLQAMKIVDCTASSTFIKASLLHVATLFLSVLLYNLHLYLH</sequence>
<feature type="binding site" evidence="6">
    <location>
        <position position="405"/>
    </location>
    <ligand>
        <name>hydrogencarbonate</name>
        <dbReference type="ChEBI" id="CHEBI:17544"/>
        <label>1</label>
    </ligand>
</feature>
<dbReference type="InterPro" id="IPR001156">
    <property type="entry name" value="Transferrin-like_dom"/>
</dbReference>
<name>A0AAV6VEG4_9ARAC</name>
<dbReference type="PANTHER" id="PTHR11485">
    <property type="entry name" value="TRANSFERRIN"/>
    <property type="match status" value="1"/>
</dbReference>
<feature type="domain" description="Transferrin-like" evidence="9">
    <location>
        <begin position="1"/>
        <end position="276"/>
    </location>
</feature>
<feature type="disulfide bond" evidence="8">
    <location>
        <begin position="162"/>
        <end position="176"/>
    </location>
</feature>
<keyword evidence="5 7" id="KW-0408">Iron</keyword>
<dbReference type="AlphaFoldDB" id="A0AAV6VEG4"/>
<feature type="disulfide bond" evidence="8">
    <location>
        <begin position="528"/>
        <end position="542"/>
    </location>
</feature>
<feature type="disulfide bond" evidence="8">
    <location>
        <begin position="439"/>
        <end position="462"/>
    </location>
</feature>
<feature type="binding site" evidence="7">
    <location>
        <position position="345"/>
    </location>
    <ligand>
        <name>Fe(3+)</name>
        <dbReference type="ChEBI" id="CHEBI:29034"/>
        <label>1</label>
    </ligand>
</feature>
<dbReference type="GO" id="GO:0006826">
    <property type="term" value="P:iron ion transport"/>
    <property type="evidence" value="ECO:0007669"/>
    <property type="project" value="UniProtKB-KW"/>
</dbReference>
<comment type="subcellular location">
    <subcellularLocation>
        <location evidence="1">Secreted</location>
    </subcellularLocation>
</comment>
<dbReference type="Proteomes" id="UP000827092">
    <property type="component" value="Unassembled WGS sequence"/>
</dbReference>
<feature type="binding site" evidence="7">
    <location>
        <position position="373"/>
    </location>
    <ligand>
        <name>Fe(3+)</name>
        <dbReference type="ChEBI" id="CHEBI:29034"/>
        <label>1</label>
    </ligand>
</feature>
<dbReference type="PRINTS" id="PR00422">
    <property type="entry name" value="TRANSFERRIN"/>
</dbReference>
<keyword evidence="2" id="KW-0964">Secreted</keyword>
<evidence type="ECO:0000256" key="3">
    <source>
        <dbReference type="ARBA" id="ARBA00022737"/>
    </source>
</evidence>
<dbReference type="PANTHER" id="PTHR11485:SF29">
    <property type="entry name" value="TRANSFERRIN 2"/>
    <property type="match status" value="1"/>
</dbReference>
<dbReference type="Pfam" id="PF00405">
    <property type="entry name" value="Transferrin"/>
    <property type="match status" value="2"/>
</dbReference>
<dbReference type="Gene3D" id="3.40.190.10">
    <property type="entry name" value="Periplasmic binding protein-like II"/>
    <property type="match status" value="3"/>
</dbReference>
<feature type="binding site" evidence="6">
    <location>
        <position position="406"/>
    </location>
    <ligand>
        <name>hydrogencarbonate</name>
        <dbReference type="ChEBI" id="CHEBI:17544"/>
        <label>1</label>
    </ligand>
</feature>
<dbReference type="GO" id="GO:0005886">
    <property type="term" value="C:plasma membrane"/>
    <property type="evidence" value="ECO:0007669"/>
    <property type="project" value="TreeGrafter"/>
</dbReference>
<dbReference type="GO" id="GO:0055037">
    <property type="term" value="C:recycling endosome"/>
    <property type="evidence" value="ECO:0007669"/>
    <property type="project" value="TreeGrafter"/>
</dbReference>
<feature type="disulfide bond" evidence="8">
    <location>
        <begin position="100"/>
        <end position="111"/>
    </location>
</feature>
<evidence type="ECO:0000256" key="6">
    <source>
        <dbReference type="PIRSR" id="PIRSR002549-2"/>
    </source>
</evidence>
<dbReference type="GO" id="GO:0005769">
    <property type="term" value="C:early endosome"/>
    <property type="evidence" value="ECO:0007669"/>
    <property type="project" value="TreeGrafter"/>
</dbReference>
<feature type="binding site" evidence="6">
    <location>
        <position position="399"/>
    </location>
    <ligand>
        <name>hydrogencarbonate</name>
        <dbReference type="ChEBI" id="CHEBI:17544"/>
        <label>1</label>
    </ligand>
</feature>
<feature type="disulfide bond" evidence="8">
    <location>
        <begin position="459"/>
        <end position="470"/>
    </location>
</feature>
<dbReference type="PIRSF" id="PIRSF002549">
    <property type="entry name" value="Transferrin"/>
    <property type="match status" value="1"/>
</dbReference>
<evidence type="ECO:0000313" key="10">
    <source>
        <dbReference type="EMBL" id="KAG8194902.1"/>
    </source>
</evidence>
<keyword evidence="5" id="KW-0406">Ion transport</keyword>
<evidence type="ECO:0000313" key="11">
    <source>
        <dbReference type="Proteomes" id="UP000827092"/>
    </source>
</evidence>
<feature type="disulfide bond" evidence="8">
    <location>
        <begin position="397"/>
        <end position="487"/>
    </location>
</feature>
<keyword evidence="3" id="KW-0677">Repeat</keyword>
<keyword evidence="4 8" id="KW-1015">Disulfide bond</keyword>
<accession>A0AAV6VEG4</accession>
<evidence type="ECO:0000256" key="5">
    <source>
        <dbReference type="PIRNR" id="PIRNR002549"/>
    </source>
</evidence>
<feature type="disulfide bond" evidence="8">
    <location>
        <begin position="80"/>
        <end position="103"/>
    </location>
</feature>
<dbReference type="CDD" id="cd13529">
    <property type="entry name" value="PBP2_transferrin"/>
    <property type="match status" value="2"/>
</dbReference>
<keyword evidence="5" id="KW-0410">Iron transport</keyword>
<proteinExistence type="inferred from homology"/>
<feature type="binding site" evidence="7">
    <location>
        <position position="13"/>
    </location>
    <ligand>
        <name>Fe(3+)</name>
        <dbReference type="ChEBI" id="CHEBI:29034"/>
        <label>1</label>
    </ligand>
</feature>
<evidence type="ECO:0000256" key="2">
    <source>
        <dbReference type="ARBA" id="ARBA00022525"/>
    </source>
</evidence>
<keyword evidence="5" id="KW-0813">Transport</keyword>
<comment type="caution">
    <text evidence="10">The sequence shown here is derived from an EMBL/GenBank/DDBJ whole genome shotgun (WGS) entry which is preliminary data.</text>
</comment>
<dbReference type="SMART" id="SM00094">
    <property type="entry name" value="TR_FER"/>
    <property type="match status" value="2"/>
</dbReference>
<dbReference type="FunFam" id="3.40.190.10:FF:000095">
    <property type="entry name" value="Lactotransferrin"/>
    <property type="match status" value="1"/>
</dbReference>
<evidence type="ECO:0000256" key="1">
    <source>
        <dbReference type="ARBA" id="ARBA00004613"/>
    </source>
</evidence>
<feature type="disulfide bond" evidence="8">
    <location>
        <begin position="303"/>
        <end position="321"/>
    </location>
</feature>
<reference evidence="10 11" key="1">
    <citation type="journal article" date="2022" name="Nat. Ecol. Evol.">
        <title>A masculinizing supergene underlies an exaggerated male reproductive morph in a spider.</title>
        <authorList>
            <person name="Hendrickx F."/>
            <person name="De Corte Z."/>
            <person name="Sonet G."/>
            <person name="Van Belleghem S.M."/>
            <person name="Kostlbacher S."/>
            <person name="Vangestel C."/>
        </authorList>
    </citation>
    <scope>NUCLEOTIDE SEQUENCE [LARGE SCALE GENOMIC DNA]</scope>
    <source>
        <strain evidence="10">W744_W776</strain>
    </source>
</reference>
<dbReference type="GO" id="GO:0005615">
    <property type="term" value="C:extracellular space"/>
    <property type="evidence" value="ECO:0007669"/>
    <property type="project" value="InterPro"/>
</dbReference>